<feature type="active site" description="Charge relay system" evidence="5">
    <location>
        <position position="266"/>
    </location>
</feature>
<dbReference type="PROSITE" id="PS00138">
    <property type="entry name" value="SUBTILASE_SER"/>
    <property type="match status" value="1"/>
</dbReference>
<keyword evidence="2 5" id="KW-0645">Protease</keyword>
<evidence type="ECO:0000256" key="2">
    <source>
        <dbReference type="ARBA" id="ARBA00022670"/>
    </source>
</evidence>
<evidence type="ECO:0000256" key="7">
    <source>
        <dbReference type="SAM" id="SignalP"/>
    </source>
</evidence>
<dbReference type="PRINTS" id="PR00723">
    <property type="entry name" value="SUBTILISIN"/>
</dbReference>
<feature type="domain" description="Peptidase S8/S53" evidence="8">
    <location>
        <begin position="264"/>
        <end position="521"/>
    </location>
</feature>
<dbReference type="SUPFAM" id="SSF49785">
    <property type="entry name" value="Galactose-binding domain-like"/>
    <property type="match status" value="1"/>
</dbReference>
<evidence type="ECO:0000313" key="9">
    <source>
        <dbReference type="EMBL" id="MDH2390554.1"/>
    </source>
</evidence>
<dbReference type="InterPro" id="IPR000209">
    <property type="entry name" value="Peptidase_S8/S53_dom"/>
</dbReference>
<keyword evidence="4 5" id="KW-0720">Serine protease</keyword>
<dbReference type="InterPro" id="IPR051048">
    <property type="entry name" value="Peptidase_S8/S53_subtilisin"/>
</dbReference>
<evidence type="ECO:0000256" key="3">
    <source>
        <dbReference type="ARBA" id="ARBA00022801"/>
    </source>
</evidence>
<keyword evidence="7" id="KW-0732">Signal</keyword>
<proteinExistence type="inferred from homology"/>
<dbReference type="Gene3D" id="3.40.50.200">
    <property type="entry name" value="Peptidase S8/S53 domain"/>
    <property type="match status" value="1"/>
</dbReference>
<feature type="compositionally biased region" description="Basic and acidic residues" evidence="6">
    <location>
        <begin position="78"/>
        <end position="87"/>
    </location>
</feature>
<dbReference type="RefSeq" id="WP_279929113.1">
    <property type="nucleotide sequence ID" value="NZ_JARWBG010000019.1"/>
</dbReference>
<dbReference type="InterPro" id="IPR036852">
    <property type="entry name" value="Peptidase_S8/S53_dom_sf"/>
</dbReference>
<feature type="compositionally biased region" description="Basic and acidic residues" evidence="6">
    <location>
        <begin position="43"/>
        <end position="57"/>
    </location>
</feature>
<dbReference type="Proteomes" id="UP001223144">
    <property type="component" value="Unassembled WGS sequence"/>
</dbReference>
<dbReference type="InterPro" id="IPR015500">
    <property type="entry name" value="Peptidase_S8_subtilisin-rel"/>
</dbReference>
<evidence type="ECO:0000259" key="8">
    <source>
        <dbReference type="Pfam" id="PF00082"/>
    </source>
</evidence>
<keyword evidence="3 5" id="KW-0378">Hydrolase</keyword>
<dbReference type="SUPFAM" id="SSF52743">
    <property type="entry name" value="Subtilisin-like"/>
    <property type="match status" value="1"/>
</dbReference>
<feature type="region of interest" description="Disordered" evidence="6">
    <location>
        <begin position="26"/>
        <end position="87"/>
    </location>
</feature>
<feature type="active site" description="Charge relay system" evidence="5">
    <location>
        <position position="463"/>
    </location>
</feature>
<dbReference type="Pfam" id="PF00082">
    <property type="entry name" value="Peptidase_S8"/>
    <property type="match status" value="1"/>
</dbReference>
<dbReference type="EMBL" id="JARWBG010000019">
    <property type="protein sequence ID" value="MDH2390554.1"/>
    <property type="molecule type" value="Genomic_DNA"/>
</dbReference>
<dbReference type="PANTHER" id="PTHR43399:SF4">
    <property type="entry name" value="CELL WALL-ASSOCIATED PROTEASE"/>
    <property type="match status" value="1"/>
</dbReference>
<dbReference type="PROSITE" id="PS51892">
    <property type="entry name" value="SUBTILASE"/>
    <property type="match status" value="1"/>
</dbReference>
<evidence type="ECO:0000256" key="1">
    <source>
        <dbReference type="ARBA" id="ARBA00011073"/>
    </source>
</evidence>
<evidence type="ECO:0000256" key="6">
    <source>
        <dbReference type="SAM" id="MobiDB-lite"/>
    </source>
</evidence>
<keyword evidence="10" id="KW-1185">Reference proteome</keyword>
<evidence type="ECO:0000256" key="4">
    <source>
        <dbReference type="ARBA" id="ARBA00022825"/>
    </source>
</evidence>
<dbReference type="PANTHER" id="PTHR43399">
    <property type="entry name" value="SUBTILISIN-RELATED"/>
    <property type="match status" value="1"/>
</dbReference>
<organism evidence="9 10">
    <name type="scientific">Streptomyces chengmaiensis</name>
    <dbReference type="NCBI Taxonomy" id="3040919"/>
    <lineage>
        <taxon>Bacteria</taxon>
        <taxon>Bacillati</taxon>
        <taxon>Actinomycetota</taxon>
        <taxon>Actinomycetes</taxon>
        <taxon>Kitasatosporales</taxon>
        <taxon>Streptomycetaceae</taxon>
        <taxon>Streptomyces</taxon>
    </lineage>
</organism>
<sequence>MRNPARIATFTVLALVAAASAGTAQSTQAHHGRAQPTTLAGATHDDPIRGDRPRPNPERPGPTHIRLRTRTFDPTTPEWERTRPRGDLRTENGDAYLVQFATTPLDSHRARLAALGARIGAYIPDATYVVHMDEATRGRVAALPYVRWIGPYDAGDKLEGGAVPSGTRRYLITLVEDDAADQRAVVERITSIGGSAHMASESRQLIEATLEPSQVPAVAHMDAVLALDVWTAPEDDMDNARTAGGANTVETALGYLGQGVRGEVMDTGLRTTHQEFAAFPPVMHTANTTSTSHGTSTYGQIFASGVNATARGLLPEAQPIFAARSLVSDRWAHTAELVDPAGPYRAVFQSNSWGSAMTYGYNAKSAAMDDIVFDHDILICQSQGNSGNPSARPEAWAKNVVSTGGVYHYDTVSRTDDAWNGGASIGPAADGRIKPDLSNYYDAVHTTASGGDASYTGTFNGTSASAPITCGYAGLVFQMWADGLFDGGPGMNRDVFASRPHAATAKALLVNSADQYAFTGESHDLARMKQGWGTADGGNLYQQAQSNNWQLPILIDETDVLTQGQTATYTLTTDGSQPLKATMVYTDPMGSPSAAQARVNDLTLKLTAPDGTVYWGNNGLAAGNWSAPGGSPNTIDSVENVFVQTPDAGTWTIEVVASEVNADGHVETPATDADFALVATGEVTG</sequence>
<feature type="active site" description="Charge relay system" evidence="5">
    <location>
        <position position="293"/>
    </location>
</feature>
<dbReference type="InterPro" id="IPR023828">
    <property type="entry name" value="Peptidase_S8_Ser-AS"/>
</dbReference>
<dbReference type="Gene3D" id="2.60.120.380">
    <property type="match status" value="1"/>
</dbReference>
<evidence type="ECO:0000313" key="10">
    <source>
        <dbReference type="Proteomes" id="UP001223144"/>
    </source>
</evidence>
<dbReference type="InterPro" id="IPR008979">
    <property type="entry name" value="Galactose-bd-like_sf"/>
</dbReference>
<feature type="signal peptide" evidence="7">
    <location>
        <begin position="1"/>
        <end position="29"/>
    </location>
</feature>
<gene>
    <name evidence="9" type="ORF">QCN29_17500</name>
</gene>
<reference evidence="9 10" key="1">
    <citation type="submission" date="2023-04" db="EMBL/GenBank/DDBJ databases">
        <title>Streptomyces chengmaiensis sp. nov. isolated from the stem of mangrove plant in Hainan.</title>
        <authorList>
            <person name="Huang X."/>
            <person name="Zhou S."/>
            <person name="Chu X."/>
            <person name="Xie Y."/>
            <person name="Lin Y."/>
        </authorList>
    </citation>
    <scope>NUCLEOTIDE SEQUENCE [LARGE SCALE GENOMIC DNA]</scope>
    <source>
        <strain evidence="9 10">HNM0663</strain>
    </source>
</reference>
<name>A0ABT6HP99_9ACTN</name>
<accession>A0ABT6HP99</accession>
<comment type="caution">
    <text evidence="9">The sequence shown here is derived from an EMBL/GenBank/DDBJ whole genome shotgun (WGS) entry which is preliminary data.</text>
</comment>
<feature type="chain" id="PRO_5047373483" evidence="7">
    <location>
        <begin position="30"/>
        <end position="685"/>
    </location>
</feature>
<protein>
    <submittedName>
        <fullName evidence="9">S8 family serine peptidase</fullName>
    </submittedName>
</protein>
<evidence type="ECO:0000256" key="5">
    <source>
        <dbReference type="PROSITE-ProRule" id="PRU01240"/>
    </source>
</evidence>
<comment type="similarity">
    <text evidence="1 5">Belongs to the peptidase S8 family.</text>
</comment>